<feature type="transmembrane region" description="Helical" evidence="6">
    <location>
        <begin position="40"/>
        <end position="58"/>
    </location>
</feature>
<keyword evidence="6" id="KW-0812">Transmembrane</keyword>
<evidence type="ECO:0000313" key="11">
    <source>
        <dbReference type="Proteomes" id="UP000664169"/>
    </source>
</evidence>
<dbReference type="PANTHER" id="PTHR11709:SF414">
    <property type="entry name" value="ADR239WP"/>
    <property type="match status" value="1"/>
</dbReference>
<evidence type="ECO:0000256" key="5">
    <source>
        <dbReference type="SAM" id="MobiDB-lite"/>
    </source>
</evidence>
<dbReference type="InterPro" id="IPR033138">
    <property type="entry name" value="Cu_oxidase_CS"/>
</dbReference>
<dbReference type="SUPFAM" id="SSF49503">
    <property type="entry name" value="Cupredoxins"/>
    <property type="match status" value="3"/>
</dbReference>
<keyword evidence="4" id="KW-0186">Copper</keyword>
<dbReference type="InterPro" id="IPR011707">
    <property type="entry name" value="Cu-oxidase-like_N"/>
</dbReference>
<name>A0A8H3ISX7_9LECA</name>
<keyword evidence="3" id="KW-0560">Oxidoreductase</keyword>
<dbReference type="CDD" id="cd13857">
    <property type="entry name" value="CuRO_1_Diphenol_Ox"/>
    <property type="match status" value="1"/>
</dbReference>
<evidence type="ECO:0000259" key="8">
    <source>
        <dbReference type="Pfam" id="PF07731"/>
    </source>
</evidence>
<dbReference type="AlphaFoldDB" id="A0A8H3ISX7"/>
<evidence type="ECO:0000313" key="10">
    <source>
        <dbReference type="EMBL" id="CAF9926405.1"/>
    </source>
</evidence>
<proteinExistence type="inferred from homology"/>
<dbReference type="InterPro" id="IPR001117">
    <property type="entry name" value="Cu-oxidase_2nd"/>
</dbReference>
<dbReference type="Pfam" id="PF07731">
    <property type="entry name" value="Cu-oxidase_2"/>
    <property type="match status" value="1"/>
</dbReference>
<evidence type="ECO:0008006" key="12">
    <source>
        <dbReference type="Google" id="ProtNLM"/>
    </source>
</evidence>
<dbReference type="PROSITE" id="PS00080">
    <property type="entry name" value="MULTICOPPER_OXIDASE2"/>
    <property type="match status" value="1"/>
</dbReference>
<reference evidence="10" key="1">
    <citation type="submission" date="2021-03" db="EMBL/GenBank/DDBJ databases">
        <authorList>
            <person name="Tagirdzhanova G."/>
        </authorList>
    </citation>
    <scope>NUCLEOTIDE SEQUENCE</scope>
</reference>
<dbReference type="Gene3D" id="2.60.40.420">
    <property type="entry name" value="Cupredoxins - blue copper proteins"/>
    <property type="match status" value="4"/>
</dbReference>
<dbReference type="Proteomes" id="UP000664169">
    <property type="component" value="Unassembled WGS sequence"/>
</dbReference>
<evidence type="ECO:0000256" key="1">
    <source>
        <dbReference type="ARBA" id="ARBA00010609"/>
    </source>
</evidence>
<keyword evidence="6" id="KW-1133">Transmembrane helix</keyword>
<dbReference type="GO" id="GO:0016491">
    <property type="term" value="F:oxidoreductase activity"/>
    <property type="evidence" value="ECO:0007669"/>
    <property type="project" value="UniProtKB-KW"/>
</dbReference>
<dbReference type="PROSITE" id="PS00079">
    <property type="entry name" value="MULTICOPPER_OXIDASE1"/>
    <property type="match status" value="1"/>
</dbReference>
<dbReference type="InterPro" id="IPR045087">
    <property type="entry name" value="Cu-oxidase_fam"/>
</dbReference>
<feature type="domain" description="Plastocyanin-like" evidence="7">
    <location>
        <begin position="309"/>
        <end position="362"/>
    </location>
</feature>
<dbReference type="OrthoDB" id="2121828at2759"/>
<evidence type="ECO:0000256" key="2">
    <source>
        <dbReference type="ARBA" id="ARBA00022723"/>
    </source>
</evidence>
<dbReference type="PANTHER" id="PTHR11709">
    <property type="entry name" value="MULTI-COPPER OXIDASE"/>
    <property type="match status" value="1"/>
</dbReference>
<feature type="region of interest" description="Disordered" evidence="5">
    <location>
        <begin position="68"/>
        <end position="117"/>
    </location>
</feature>
<evidence type="ECO:0000256" key="6">
    <source>
        <dbReference type="SAM" id="Phobius"/>
    </source>
</evidence>
<feature type="compositionally biased region" description="Polar residues" evidence="5">
    <location>
        <begin position="76"/>
        <end position="117"/>
    </location>
</feature>
<gene>
    <name evidence="10" type="ORF">GOMPHAMPRED_004129</name>
</gene>
<protein>
    <recommendedName>
        <fullName evidence="12">Multicopper oxidase</fullName>
    </recommendedName>
</protein>
<dbReference type="CDD" id="cd13910">
    <property type="entry name" value="CuRO_3_MCO_like_4"/>
    <property type="match status" value="1"/>
</dbReference>
<feature type="compositionally biased region" description="Acidic residues" evidence="5">
    <location>
        <begin position="15"/>
        <end position="27"/>
    </location>
</feature>
<keyword evidence="2" id="KW-0479">Metal-binding</keyword>
<feature type="domain" description="Plastocyanin-like" evidence="9">
    <location>
        <begin position="140"/>
        <end position="255"/>
    </location>
</feature>
<accession>A0A8H3ISX7</accession>
<comment type="similarity">
    <text evidence="1">Belongs to the multicopper oxidase family.</text>
</comment>
<dbReference type="InterPro" id="IPR008972">
    <property type="entry name" value="Cupredoxin"/>
</dbReference>
<dbReference type="InterPro" id="IPR002355">
    <property type="entry name" value="Cu_oxidase_Cu_BS"/>
</dbReference>
<sequence length="633" mass="70822">MAGEDEERLLKNEADDISEADEDERYDEEVAKPKWSNAKIVLVVGLLCILIIGGLQLWSPWKSQDANHEDKASASEGAQHSATSSASFLPTEPSTLLGDNQGQPGTNKEQPPVISPSNYILSKDWTIDTNPTRREYEWVVTDVEFNPDGVYRPMMVINNQFPGPLIRANEDDTIVVHVKNQAANATSFHWHGIYQNGTAWMDGSVGVSQCPIPPGGEFTYEFQIKGQYGTYWYHAHQGAQASDGLVGPLVIHSKDEKRLETIPYDTDQVVMVSDHYHNLTSELMMKYLASDAENAEPVPNGALINGRDEHNFAVVEVDGTAVTPKYYDRFTINSAQRYSIVVFANSPSGDSWWLRAKMLSSCFTDAPKDLDAEIRAIITSNSTNTTLPNSKEFDSSLEPICKDMNTTELHPVEAIRPPEKADTTFYLRANFEIGAWRLSRGVFNSSSWRPDIQRPTLHRVIDGLQEKNTSFNTVPGSASSFVNDVAFDSKKELVIQSTGIQVIDFIITNFDDGNHPLHLHGYKFFLMGQGHGYYDAETYKADMTNPLRRDTASVEAYGWLWIRVIADNPGAWPFHCHITWHTEAGLLMQLVTRTDMLEHMNIPQPNRHLCSSPKAELLKGGTPEDQVFYGTIG</sequence>
<evidence type="ECO:0000259" key="7">
    <source>
        <dbReference type="Pfam" id="PF00394"/>
    </source>
</evidence>
<keyword evidence="6" id="KW-0472">Membrane</keyword>
<evidence type="ECO:0000256" key="4">
    <source>
        <dbReference type="ARBA" id="ARBA00023008"/>
    </source>
</evidence>
<feature type="region of interest" description="Disordered" evidence="5">
    <location>
        <begin position="1"/>
        <end position="29"/>
    </location>
</feature>
<comment type="caution">
    <text evidence="10">The sequence shown here is derived from an EMBL/GenBank/DDBJ whole genome shotgun (WGS) entry which is preliminary data.</text>
</comment>
<feature type="domain" description="Plastocyanin-like" evidence="8">
    <location>
        <begin position="455"/>
        <end position="594"/>
    </location>
</feature>
<dbReference type="Pfam" id="PF00394">
    <property type="entry name" value="Cu-oxidase"/>
    <property type="match status" value="1"/>
</dbReference>
<dbReference type="Pfam" id="PF07732">
    <property type="entry name" value="Cu-oxidase_3"/>
    <property type="match status" value="1"/>
</dbReference>
<dbReference type="InterPro" id="IPR011706">
    <property type="entry name" value="Cu-oxidase_C"/>
</dbReference>
<keyword evidence="11" id="KW-1185">Reference proteome</keyword>
<dbReference type="EMBL" id="CAJPDQ010000025">
    <property type="protein sequence ID" value="CAF9926405.1"/>
    <property type="molecule type" value="Genomic_DNA"/>
</dbReference>
<organism evidence="10 11">
    <name type="scientific">Gomphillus americanus</name>
    <dbReference type="NCBI Taxonomy" id="1940652"/>
    <lineage>
        <taxon>Eukaryota</taxon>
        <taxon>Fungi</taxon>
        <taxon>Dikarya</taxon>
        <taxon>Ascomycota</taxon>
        <taxon>Pezizomycotina</taxon>
        <taxon>Lecanoromycetes</taxon>
        <taxon>OSLEUM clade</taxon>
        <taxon>Ostropomycetidae</taxon>
        <taxon>Ostropales</taxon>
        <taxon>Graphidaceae</taxon>
        <taxon>Gomphilloideae</taxon>
        <taxon>Gomphillus</taxon>
    </lineage>
</organism>
<evidence type="ECO:0000256" key="3">
    <source>
        <dbReference type="ARBA" id="ARBA00023002"/>
    </source>
</evidence>
<dbReference type="GO" id="GO:0005507">
    <property type="term" value="F:copper ion binding"/>
    <property type="evidence" value="ECO:0007669"/>
    <property type="project" value="InterPro"/>
</dbReference>
<evidence type="ECO:0000259" key="9">
    <source>
        <dbReference type="Pfam" id="PF07732"/>
    </source>
</evidence>